<keyword evidence="2" id="KW-1185">Reference proteome</keyword>
<dbReference type="EMBL" id="MU795342">
    <property type="protein sequence ID" value="KAJ3807088.1"/>
    <property type="molecule type" value="Genomic_DNA"/>
</dbReference>
<evidence type="ECO:0000313" key="1">
    <source>
        <dbReference type="EMBL" id="KAJ3807088.1"/>
    </source>
</evidence>
<organism evidence="1 2">
    <name type="scientific">Lentinula aff. lateritia</name>
    <dbReference type="NCBI Taxonomy" id="2804960"/>
    <lineage>
        <taxon>Eukaryota</taxon>
        <taxon>Fungi</taxon>
        <taxon>Dikarya</taxon>
        <taxon>Basidiomycota</taxon>
        <taxon>Agaricomycotina</taxon>
        <taxon>Agaricomycetes</taxon>
        <taxon>Agaricomycetidae</taxon>
        <taxon>Agaricales</taxon>
        <taxon>Marasmiineae</taxon>
        <taxon>Omphalotaceae</taxon>
        <taxon>Lentinula</taxon>
    </lineage>
</organism>
<reference evidence="1" key="1">
    <citation type="submission" date="2022-09" db="EMBL/GenBank/DDBJ databases">
        <title>A Global Phylogenomic Analysis of the Shiitake Genus Lentinula.</title>
        <authorList>
            <consortium name="DOE Joint Genome Institute"/>
            <person name="Sierra-Patev S."/>
            <person name="Min B."/>
            <person name="Naranjo-Ortiz M."/>
            <person name="Looney B."/>
            <person name="Konkel Z."/>
            <person name="Slot J.C."/>
            <person name="Sakamoto Y."/>
            <person name="Steenwyk J.L."/>
            <person name="Rokas A."/>
            <person name="Carro J."/>
            <person name="Camarero S."/>
            <person name="Ferreira P."/>
            <person name="Molpeceres G."/>
            <person name="Ruiz-Duenas F.J."/>
            <person name="Serrano A."/>
            <person name="Henrissat B."/>
            <person name="Drula E."/>
            <person name="Hughes K.W."/>
            <person name="Mata J.L."/>
            <person name="Ishikawa N.K."/>
            <person name="Vargas-Isla R."/>
            <person name="Ushijima S."/>
            <person name="Smith C.A."/>
            <person name="Ahrendt S."/>
            <person name="Andreopoulos W."/>
            <person name="He G."/>
            <person name="Labutti K."/>
            <person name="Lipzen A."/>
            <person name="Ng V."/>
            <person name="Riley R."/>
            <person name="Sandor L."/>
            <person name="Barry K."/>
            <person name="Martinez A.T."/>
            <person name="Xiao Y."/>
            <person name="Gibbons J.G."/>
            <person name="Terashima K."/>
            <person name="Grigoriev I.V."/>
            <person name="Hibbett D.S."/>
        </authorList>
    </citation>
    <scope>NUCLEOTIDE SEQUENCE</scope>
    <source>
        <strain evidence="1">TMI1499</strain>
    </source>
</reference>
<dbReference type="Proteomes" id="UP001163835">
    <property type="component" value="Unassembled WGS sequence"/>
</dbReference>
<accession>A0ACC1TQZ3</accession>
<sequence>MRHFLSFTLILSLVPFSFPASADLSQTPLNSPEFEIGDTSSYLQVNNMPSLADLLTIESSASIFYSYARELALSQLFADSKSSVWDGGQKLTLATGGLTLLVPTNKAVMALARKPHQGPPPKNENEGITISDDEFHKLSKENVQRWVEAHMIATSPLTFPTPTVTYDTVLQGKSVSFTSTQSNGGDEDWKTVTIEDGIKILSMKQASNGILYLIDGTIDVE</sequence>
<comment type="caution">
    <text evidence="1">The sequence shown here is derived from an EMBL/GenBank/DDBJ whole genome shotgun (WGS) entry which is preliminary data.</text>
</comment>
<evidence type="ECO:0000313" key="2">
    <source>
        <dbReference type="Proteomes" id="UP001163835"/>
    </source>
</evidence>
<proteinExistence type="predicted"/>
<gene>
    <name evidence="1" type="ORF">F5876DRAFT_68399</name>
</gene>
<name>A0ACC1TQZ3_9AGAR</name>
<protein>
    <submittedName>
        <fullName evidence="1">Uncharacterized protein</fullName>
    </submittedName>
</protein>